<keyword evidence="3" id="KW-1185">Reference proteome</keyword>
<keyword evidence="1" id="KW-0472">Membrane</keyword>
<keyword evidence="1" id="KW-1133">Transmembrane helix</keyword>
<proteinExistence type="predicted"/>
<dbReference type="RefSeq" id="WP_345865577.1">
    <property type="nucleotide sequence ID" value="NZ_JBDIMF010000006.1"/>
</dbReference>
<gene>
    <name evidence="2" type="ORF">ABC969_13430</name>
</gene>
<accession>A0ABU9XV50</accession>
<organism evidence="2 3">
    <name type="scientific">Sphingomonas qilianensis</name>
    <dbReference type="NCBI Taxonomy" id="1736690"/>
    <lineage>
        <taxon>Bacteria</taxon>
        <taxon>Pseudomonadati</taxon>
        <taxon>Pseudomonadota</taxon>
        <taxon>Alphaproteobacteria</taxon>
        <taxon>Sphingomonadales</taxon>
        <taxon>Sphingomonadaceae</taxon>
        <taxon>Sphingomonas</taxon>
    </lineage>
</organism>
<comment type="caution">
    <text evidence="2">The sequence shown here is derived from an EMBL/GenBank/DDBJ whole genome shotgun (WGS) entry which is preliminary data.</text>
</comment>
<feature type="transmembrane region" description="Helical" evidence="1">
    <location>
        <begin position="20"/>
        <end position="42"/>
    </location>
</feature>
<name>A0ABU9XV50_9SPHN</name>
<dbReference type="Proteomes" id="UP001404104">
    <property type="component" value="Unassembled WGS sequence"/>
</dbReference>
<evidence type="ECO:0000313" key="3">
    <source>
        <dbReference type="Proteomes" id="UP001404104"/>
    </source>
</evidence>
<evidence type="ECO:0008006" key="4">
    <source>
        <dbReference type="Google" id="ProtNLM"/>
    </source>
</evidence>
<evidence type="ECO:0000256" key="1">
    <source>
        <dbReference type="SAM" id="Phobius"/>
    </source>
</evidence>
<dbReference type="EMBL" id="JBDIMF010000006">
    <property type="protein sequence ID" value="MEN2787417.1"/>
    <property type="molecule type" value="Genomic_DNA"/>
</dbReference>
<keyword evidence="1" id="KW-0812">Transmembrane</keyword>
<protein>
    <recommendedName>
        <fullName evidence="4">SPOR domain-containing protein</fullName>
    </recommendedName>
</protein>
<sequence length="106" mass="11258">MSDYRNNETVVVEKRRGAGTTIAIIVVAIAVIVGLLFATGFWSADVKKDGALPQVSVQGGELPSVDMDSKEVVVGTKKTEVEVPKVKTETETVDVPTIGVKDNGEK</sequence>
<evidence type="ECO:0000313" key="2">
    <source>
        <dbReference type="EMBL" id="MEN2787417.1"/>
    </source>
</evidence>
<reference evidence="2 3" key="1">
    <citation type="submission" date="2024-05" db="EMBL/GenBank/DDBJ databases">
        <authorList>
            <person name="Liu Q."/>
            <person name="Xin Y.-H."/>
        </authorList>
    </citation>
    <scope>NUCLEOTIDE SEQUENCE [LARGE SCALE GENOMIC DNA]</scope>
    <source>
        <strain evidence="2 3">CGMCC 1.15349</strain>
    </source>
</reference>